<feature type="domain" description="Carbohydrate kinase PfkB" evidence="4">
    <location>
        <begin position="19"/>
        <end position="283"/>
    </location>
</feature>
<accession>A0A845SEH9</accession>
<dbReference type="Proteomes" id="UP000461443">
    <property type="component" value="Unassembled WGS sequence"/>
</dbReference>
<proteinExistence type="inferred from homology"/>
<dbReference type="GO" id="GO:0016301">
    <property type="term" value="F:kinase activity"/>
    <property type="evidence" value="ECO:0007669"/>
    <property type="project" value="UniProtKB-KW"/>
</dbReference>
<keyword evidence="3 5" id="KW-0418">Kinase</keyword>
<comment type="similarity">
    <text evidence="1">Belongs to the carbohydrate kinase PfkB family.</text>
</comment>
<protein>
    <submittedName>
        <fullName evidence="5">Carbohydrate kinase</fullName>
    </submittedName>
</protein>
<organism evidence="5 6">
    <name type="scientific">Acerihabitans arboris</name>
    <dbReference type="NCBI Taxonomy" id="2691583"/>
    <lineage>
        <taxon>Bacteria</taxon>
        <taxon>Pseudomonadati</taxon>
        <taxon>Pseudomonadota</taxon>
        <taxon>Gammaproteobacteria</taxon>
        <taxon>Enterobacterales</taxon>
        <taxon>Pectobacteriaceae</taxon>
        <taxon>Acerihabitans</taxon>
    </lineage>
</organism>
<keyword evidence="2" id="KW-0808">Transferase</keyword>
<dbReference type="PANTHER" id="PTHR43085:SF57">
    <property type="entry name" value="CARBOHYDRATE KINASE PFKB DOMAIN-CONTAINING PROTEIN"/>
    <property type="match status" value="1"/>
</dbReference>
<reference evidence="5 6" key="1">
    <citation type="submission" date="2019-12" db="EMBL/GenBank/DDBJ databases">
        <authorList>
            <person name="Lee S.D."/>
        </authorList>
    </citation>
    <scope>NUCLEOTIDE SEQUENCE [LARGE SCALE GENOMIC DNA]</scope>
    <source>
        <strain evidence="5 6">SAP-6</strain>
    </source>
</reference>
<name>A0A845SEH9_9GAMM</name>
<dbReference type="AlphaFoldDB" id="A0A845SEH9"/>
<gene>
    <name evidence="5" type="ORF">GRH90_03240</name>
</gene>
<reference evidence="5 6" key="2">
    <citation type="submission" date="2020-02" db="EMBL/GenBank/DDBJ databases">
        <title>The new genus of Enterobacteriales.</title>
        <authorList>
            <person name="Kim I.S."/>
        </authorList>
    </citation>
    <scope>NUCLEOTIDE SEQUENCE [LARGE SCALE GENOMIC DNA]</scope>
    <source>
        <strain evidence="5 6">SAP-6</strain>
    </source>
</reference>
<dbReference type="InterPro" id="IPR029056">
    <property type="entry name" value="Ribokinase-like"/>
</dbReference>
<evidence type="ECO:0000259" key="4">
    <source>
        <dbReference type="Pfam" id="PF00294"/>
    </source>
</evidence>
<dbReference type="CDD" id="cd01167">
    <property type="entry name" value="bac_FRK"/>
    <property type="match status" value="1"/>
</dbReference>
<comment type="caution">
    <text evidence="5">The sequence shown here is derived from an EMBL/GenBank/DDBJ whole genome shotgun (WGS) entry which is preliminary data.</text>
</comment>
<evidence type="ECO:0000256" key="3">
    <source>
        <dbReference type="ARBA" id="ARBA00022777"/>
    </source>
</evidence>
<dbReference type="InterPro" id="IPR050306">
    <property type="entry name" value="PfkB_Carbo_kinase"/>
</dbReference>
<dbReference type="InterPro" id="IPR011611">
    <property type="entry name" value="PfkB_dom"/>
</dbReference>
<dbReference type="Pfam" id="PF00294">
    <property type="entry name" value="PfkB"/>
    <property type="match status" value="1"/>
</dbReference>
<evidence type="ECO:0000313" key="5">
    <source>
        <dbReference type="EMBL" id="NDL61777.1"/>
    </source>
</evidence>
<evidence type="ECO:0000256" key="2">
    <source>
        <dbReference type="ARBA" id="ARBA00022679"/>
    </source>
</evidence>
<sequence length="288" mass="31469">MKIIALGELLWDCLPAGREIGGAAANFVYHATQAGADARLMSAVGRDKAGDALVRELASRGVPHYIQRSARYPTGTVEVTLDKRGAPQYDILGPVAWDDIQPDVTLFSHVRAADALYFGSLVQRYGPNQRLLRQLVGLLPPQAKILVDINLRAGHYQPPTLGFCLRHADILKLNDEELPLIAAMFGLPRDPQDFYQHLRRHEHLDMMIYTRGERGSRLFRGNDSHRHPGLKVTPVDTVGAGDAFTAVACVMALRNEPLADINRAANQVAAYICTRAGAMPALPAHTGG</sequence>
<dbReference type="RefSeq" id="WP_162364460.1">
    <property type="nucleotide sequence ID" value="NZ_WUBS01000002.1"/>
</dbReference>
<evidence type="ECO:0000313" key="6">
    <source>
        <dbReference type="Proteomes" id="UP000461443"/>
    </source>
</evidence>
<dbReference type="SUPFAM" id="SSF53613">
    <property type="entry name" value="Ribokinase-like"/>
    <property type="match status" value="1"/>
</dbReference>
<evidence type="ECO:0000256" key="1">
    <source>
        <dbReference type="ARBA" id="ARBA00010688"/>
    </source>
</evidence>
<dbReference type="PANTHER" id="PTHR43085">
    <property type="entry name" value="HEXOKINASE FAMILY MEMBER"/>
    <property type="match status" value="1"/>
</dbReference>
<dbReference type="EMBL" id="WUBS01000002">
    <property type="protein sequence ID" value="NDL61777.1"/>
    <property type="molecule type" value="Genomic_DNA"/>
</dbReference>
<dbReference type="Gene3D" id="3.40.1190.20">
    <property type="match status" value="1"/>
</dbReference>
<keyword evidence="6" id="KW-1185">Reference proteome</keyword>